<dbReference type="Proteomes" id="UP000807306">
    <property type="component" value="Unassembled WGS sequence"/>
</dbReference>
<evidence type="ECO:0000256" key="1">
    <source>
        <dbReference type="ARBA" id="ARBA00022737"/>
    </source>
</evidence>
<dbReference type="PANTHER" id="PTHR10039">
    <property type="entry name" value="AMELOGENIN"/>
    <property type="match status" value="1"/>
</dbReference>
<keyword evidence="4" id="KW-1185">Reference proteome</keyword>
<evidence type="ECO:0000313" key="3">
    <source>
        <dbReference type="EMBL" id="KAF9530766.1"/>
    </source>
</evidence>
<dbReference type="InterPro" id="IPR056884">
    <property type="entry name" value="NPHP3-like_N"/>
</dbReference>
<dbReference type="AlphaFoldDB" id="A0A9P6EKF8"/>
<keyword evidence="1" id="KW-0677">Repeat</keyword>
<dbReference type="Gene3D" id="3.40.50.300">
    <property type="entry name" value="P-loop containing nucleotide triphosphate hydrolases"/>
    <property type="match status" value="1"/>
</dbReference>
<gene>
    <name evidence="3" type="ORF">CPB83DRAFT_158119</name>
</gene>
<comment type="caution">
    <text evidence="3">The sequence shown here is derived from an EMBL/GenBank/DDBJ whole genome shotgun (WGS) entry which is preliminary data.</text>
</comment>
<organism evidence="3 4">
    <name type="scientific">Crepidotus variabilis</name>
    <dbReference type="NCBI Taxonomy" id="179855"/>
    <lineage>
        <taxon>Eukaryota</taxon>
        <taxon>Fungi</taxon>
        <taxon>Dikarya</taxon>
        <taxon>Basidiomycota</taxon>
        <taxon>Agaricomycotina</taxon>
        <taxon>Agaricomycetes</taxon>
        <taxon>Agaricomycetidae</taxon>
        <taxon>Agaricales</taxon>
        <taxon>Agaricineae</taxon>
        <taxon>Crepidotaceae</taxon>
        <taxon>Crepidotus</taxon>
    </lineage>
</organism>
<dbReference type="InterPro" id="IPR027417">
    <property type="entry name" value="P-loop_NTPase"/>
</dbReference>
<dbReference type="EMBL" id="MU157838">
    <property type="protein sequence ID" value="KAF9530766.1"/>
    <property type="molecule type" value="Genomic_DNA"/>
</dbReference>
<accession>A0A9P6EKF8</accession>
<feature type="domain" description="Nephrocystin 3-like N-terminal" evidence="2">
    <location>
        <begin position="167"/>
        <end position="339"/>
    </location>
</feature>
<dbReference type="PANTHER" id="PTHR10039:SF17">
    <property type="entry name" value="FUNGAL STAND N-TERMINAL GOODBYE DOMAIN-CONTAINING PROTEIN-RELATED"/>
    <property type="match status" value="1"/>
</dbReference>
<evidence type="ECO:0000259" key="2">
    <source>
        <dbReference type="Pfam" id="PF24883"/>
    </source>
</evidence>
<dbReference type="SUPFAM" id="SSF52540">
    <property type="entry name" value="P-loop containing nucleoside triphosphate hydrolases"/>
    <property type="match status" value="1"/>
</dbReference>
<dbReference type="OrthoDB" id="7464126at2759"/>
<dbReference type="Pfam" id="PF24883">
    <property type="entry name" value="NPHP3_N"/>
    <property type="match status" value="1"/>
</dbReference>
<evidence type="ECO:0000313" key="4">
    <source>
        <dbReference type="Proteomes" id="UP000807306"/>
    </source>
</evidence>
<reference evidence="3" key="1">
    <citation type="submission" date="2020-11" db="EMBL/GenBank/DDBJ databases">
        <authorList>
            <consortium name="DOE Joint Genome Institute"/>
            <person name="Ahrendt S."/>
            <person name="Riley R."/>
            <person name="Andreopoulos W."/>
            <person name="Labutti K."/>
            <person name="Pangilinan J."/>
            <person name="Ruiz-Duenas F.J."/>
            <person name="Barrasa J.M."/>
            <person name="Sanchez-Garcia M."/>
            <person name="Camarero S."/>
            <person name="Miyauchi S."/>
            <person name="Serrano A."/>
            <person name="Linde D."/>
            <person name="Babiker R."/>
            <person name="Drula E."/>
            <person name="Ayuso-Fernandez I."/>
            <person name="Pacheco R."/>
            <person name="Padilla G."/>
            <person name="Ferreira P."/>
            <person name="Barriuso J."/>
            <person name="Kellner H."/>
            <person name="Castanera R."/>
            <person name="Alfaro M."/>
            <person name="Ramirez L."/>
            <person name="Pisabarro A.G."/>
            <person name="Kuo A."/>
            <person name="Tritt A."/>
            <person name="Lipzen A."/>
            <person name="He G."/>
            <person name="Yan M."/>
            <person name="Ng V."/>
            <person name="Cullen D."/>
            <person name="Martin F."/>
            <person name="Rosso M.-N."/>
            <person name="Henrissat B."/>
            <person name="Hibbett D."/>
            <person name="Martinez A.T."/>
            <person name="Grigoriev I.V."/>
        </authorList>
    </citation>
    <scope>NUCLEOTIDE SEQUENCE</scope>
    <source>
        <strain evidence="3">CBS 506.95</strain>
    </source>
</reference>
<sequence>MKALSFVCVRLPYLLSRRKHNIYAICKDIHRVNSLNQNCQRFFQWHRRPCRQLHPRLAGTLCDRRHDKQKTYRLPYYNHFRRFLSYTMSSNDPPTPHSITFFDNGSNVHINESNFVVGNNNTIITNKSVMTWFDLLLSHCARDALVDSKERYNPPKCAPQTREAIQKEIVDWINTLALSGLVLWLKGSAGSGKSAIAQTIAEQFNIEKTPSASFFFSRISGSPTRVDGDRLLPTIIYQLCLVLPEYRKAVMDKLTQDPTLFQRSRGAQMSALFTKPLQQFSFRRALRDIRGGRSAPLLIIVDGLDECRDPQVQCDILRVIADAAASIRRRPVRFLIACRPEAHITRTFDQHPNFQQVGLRRINLDDDQDASMAILTFLRQEFAKIRRNHPLHHHLDPSWPNQDVVELLVSKSSPQFILASTAMLYVASPKHRPMERLEIIIDILSTPTSPASDQPLQRMDSLYTFIFGGIIEDYRDSLQSILGILHLSSLKEYSLPPPTPTFVEKLLSLKPGEVQLCLEPLSSVIHSPQDPQHPIKSLHASLFDFLLNPARSRGLALNLAYAQAALIGYYFLEEPRRALPLIEDPAVQTFSLMPMILQEIFVTLLSMEFPPNSTDKNPIKTTQSYFKLVEISLQILEAYYSRQPSGINSDDLITRTFRLDSARVLRTHSGSLVSFRSPILRIKHVLYTSGCCGYNGQDRQKVMDAFRDAEEDRSALLHLTLASIKSCTYDRENELRILDFIETGEKLQALNWPTQSREMQELGRVIKSQMLQWIGDHQSPEANKLRTIWMNITFYSVPLSF</sequence>
<protein>
    <recommendedName>
        <fullName evidence="2">Nephrocystin 3-like N-terminal domain-containing protein</fullName>
    </recommendedName>
</protein>
<proteinExistence type="predicted"/>
<name>A0A9P6EKF8_9AGAR</name>